<evidence type="ECO:0000313" key="1">
    <source>
        <dbReference type="EMBL" id="KIA93744.1"/>
    </source>
</evidence>
<dbReference type="Pfam" id="PF08922">
    <property type="entry name" value="DUF1905"/>
    <property type="match status" value="1"/>
</dbReference>
<dbReference type="Proteomes" id="UP000031246">
    <property type="component" value="Unassembled WGS sequence"/>
</dbReference>
<protein>
    <recommendedName>
        <fullName evidence="3">DUF1905 domain-containing protein</fullName>
    </recommendedName>
</protein>
<dbReference type="OrthoDB" id="2243618at2"/>
<dbReference type="SUPFAM" id="SSF141694">
    <property type="entry name" value="AF2212/PG0164-like"/>
    <property type="match status" value="1"/>
</dbReference>
<dbReference type="EMBL" id="JSYN01000013">
    <property type="protein sequence ID" value="KIA93744.1"/>
    <property type="molecule type" value="Genomic_DNA"/>
</dbReference>
<sequence length="165" mass="18941">MSKTRPNPFKAKIDIIGINPFVFVPEAYLSYLFEQAGKEKGKIPVRMKIDGHEFKQTLVKYASTWRLYLNTPMRKAAGKEVGDEAVFEIEFDAEERTITAHPRLLQALAENAAAKAIFEQQAPYLQLEIIRYINHLKTEESIERNVKKAVQFLLGKERFIGRDGI</sequence>
<organism evidence="1 2">
    <name type="scientific">Pedobacter kyungheensis</name>
    <dbReference type="NCBI Taxonomy" id="1069985"/>
    <lineage>
        <taxon>Bacteria</taxon>
        <taxon>Pseudomonadati</taxon>
        <taxon>Bacteroidota</taxon>
        <taxon>Sphingobacteriia</taxon>
        <taxon>Sphingobacteriales</taxon>
        <taxon>Sphingobacteriaceae</taxon>
        <taxon>Pedobacter</taxon>
    </lineage>
</organism>
<accession>A0A0C1G0Y0</accession>
<name>A0A0C1G0Y0_9SPHI</name>
<dbReference type="InterPro" id="IPR037079">
    <property type="entry name" value="AF2212/PG0164-like_sf"/>
</dbReference>
<gene>
    <name evidence="1" type="ORF">OC25_11890</name>
</gene>
<dbReference type="InterPro" id="IPR015018">
    <property type="entry name" value="DUF1905"/>
</dbReference>
<reference evidence="1 2" key="1">
    <citation type="submission" date="2014-10" db="EMBL/GenBank/DDBJ databases">
        <title>Pedobacter Kyungheensis.</title>
        <authorList>
            <person name="Anderson B.M."/>
            <person name="Newman J.D."/>
        </authorList>
    </citation>
    <scope>NUCLEOTIDE SEQUENCE [LARGE SCALE GENOMIC DNA]</scope>
    <source>
        <strain evidence="1 2">KACC 16221</strain>
    </source>
</reference>
<dbReference type="AlphaFoldDB" id="A0A0C1G0Y0"/>
<dbReference type="Gene3D" id="2.40.30.100">
    <property type="entry name" value="AF2212/PG0164-like"/>
    <property type="match status" value="1"/>
</dbReference>
<dbReference type="RefSeq" id="WP_039476223.1">
    <property type="nucleotide sequence ID" value="NZ_JSYN01000013.1"/>
</dbReference>
<evidence type="ECO:0000313" key="2">
    <source>
        <dbReference type="Proteomes" id="UP000031246"/>
    </source>
</evidence>
<proteinExistence type="predicted"/>
<dbReference type="Pfam" id="PF13376">
    <property type="entry name" value="OmdA"/>
    <property type="match status" value="1"/>
</dbReference>
<keyword evidence="2" id="KW-1185">Reference proteome</keyword>
<comment type="caution">
    <text evidence="1">The sequence shown here is derived from an EMBL/GenBank/DDBJ whole genome shotgun (WGS) entry which is preliminary data.</text>
</comment>
<evidence type="ECO:0008006" key="3">
    <source>
        <dbReference type="Google" id="ProtNLM"/>
    </source>
</evidence>